<feature type="compositionally biased region" description="Basic and acidic residues" evidence="2">
    <location>
        <begin position="176"/>
        <end position="186"/>
    </location>
</feature>
<sequence length="734" mass="82306">MGTARKKILQGEHTTEAIVSEISSGMPRYPTEGRPNPWVSSASRWQDSSWFLDNLTSGAKPQSSKIQWDLLFDDGTNLLDACHADLLEEFRRLVWSLFAGPRTGEALKPGTARFLLIGFRELLQWMVKNRYARMSELDSTASQRYLDDLQARLDGVAQEDSLEDLLDENELEAIDTTDREDNKETSQDTDTSLQVTVGWVLARLVVWRYMWDQRAAMRAAGVKPLPQEPFGGRKAGRLAKEMATKAVRKIPPLPDEVAVAIMNAAHAYMETAAPDVLRMVEDMLALRDTYKTSATVSRHMKKWEFSVLLGSDQPWHSPLGEVESPASTLRLLADDMSRACSIILQSETGMRANELCSLPAGIDPETGLPACIEMRLSKSGMLELFYLKGTLSKTRPTPESATWLLAARPRGSGVLPNSVRAVEVIQRLLQPFRDMCDGKVRETLFVAFNASEGFPMDGQIISALTNEIMLKWQRRFVAAHVDWATVKATPDTQKYIDSKGECLQTHQWRKTYAQFVFQVNPKLLPAIARQFKHLSIAMTEGAYINTNDALLKDVAEHNLYRTTDRLLEFARGTAPKMEGRLARLLEKYQDELGTIIKGKNDTEARQAMLSWCSQRSLKLFFHGYGGCIPGLAPTEAECHKRAQTVHWANTAPNYATREPSVCTGCFLFMVGPESVEFWHDRYVSNNTAYLQAKAQGKANDFRVAKERAAQSATYLKFLDVPLPEIVLEGESHAG</sequence>
<accession>A0ABV6FME7</accession>
<feature type="region of interest" description="Disordered" evidence="2">
    <location>
        <begin position="168"/>
        <end position="189"/>
    </location>
</feature>
<gene>
    <name evidence="3" type="ORF">ACFFJK_22705</name>
</gene>
<comment type="caution">
    <text evidence="3">The sequence shown here is derived from an EMBL/GenBank/DDBJ whole genome shotgun (WGS) entry which is preliminary data.</text>
</comment>
<evidence type="ECO:0000256" key="2">
    <source>
        <dbReference type="SAM" id="MobiDB-lite"/>
    </source>
</evidence>
<protein>
    <recommendedName>
        <fullName evidence="5">Phage integrase family protein</fullName>
    </recommendedName>
</protein>
<dbReference type="Proteomes" id="UP001589773">
    <property type="component" value="Unassembled WGS sequence"/>
</dbReference>
<evidence type="ECO:0000313" key="4">
    <source>
        <dbReference type="Proteomes" id="UP001589773"/>
    </source>
</evidence>
<evidence type="ECO:0000256" key="1">
    <source>
        <dbReference type="ARBA" id="ARBA00023172"/>
    </source>
</evidence>
<keyword evidence="4" id="KW-1185">Reference proteome</keyword>
<proteinExistence type="predicted"/>
<name>A0ABV6FME7_9BURK</name>
<dbReference type="RefSeq" id="WP_379681939.1">
    <property type="nucleotide sequence ID" value="NZ_JBHLWP010000044.1"/>
</dbReference>
<organism evidence="3 4">
    <name type="scientific">Massilia consociata</name>
    <dbReference type="NCBI Taxonomy" id="760117"/>
    <lineage>
        <taxon>Bacteria</taxon>
        <taxon>Pseudomonadati</taxon>
        <taxon>Pseudomonadota</taxon>
        <taxon>Betaproteobacteria</taxon>
        <taxon>Burkholderiales</taxon>
        <taxon>Oxalobacteraceae</taxon>
        <taxon>Telluria group</taxon>
        <taxon>Massilia</taxon>
    </lineage>
</organism>
<evidence type="ECO:0000313" key="3">
    <source>
        <dbReference type="EMBL" id="MFC0254694.1"/>
    </source>
</evidence>
<reference evidence="3 4" key="1">
    <citation type="submission" date="2024-09" db="EMBL/GenBank/DDBJ databases">
        <authorList>
            <person name="Sun Q."/>
            <person name="Mori K."/>
        </authorList>
    </citation>
    <scope>NUCLEOTIDE SEQUENCE [LARGE SCALE GENOMIC DNA]</scope>
    <source>
        <strain evidence="3 4">CCM 7792</strain>
    </source>
</reference>
<dbReference type="SUPFAM" id="SSF56349">
    <property type="entry name" value="DNA breaking-rejoining enzymes"/>
    <property type="match status" value="1"/>
</dbReference>
<evidence type="ECO:0008006" key="5">
    <source>
        <dbReference type="Google" id="ProtNLM"/>
    </source>
</evidence>
<dbReference type="InterPro" id="IPR013762">
    <property type="entry name" value="Integrase-like_cat_sf"/>
</dbReference>
<dbReference type="Gene3D" id="1.10.443.10">
    <property type="entry name" value="Intergrase catalytic core"/>
    <property type="match status" value="1"/>
</dbReference>
<dbReference type="InterPro" id="IPR011010">
    <property type="entry name" value="DNA_brk_join_enz"/>
</dbReference>
<keyword evidence="1" id="KW-0233">DNA recombination</keyword>
<dbReference type="EMBL" id="JBHLWP010000044">
    <property type="protein sequence ID" value="MFC0254694.1"/>
    <property type="molecule type" value="Genomic_DNA"/>
</dbReference>